<gene>
    <name evidence="4" type="ORF">HMPREF9498_02602</name>
</gene>
<evidence type="ECO:0000256" key="2">
    <source>
        <dbReference type="ARBA" id="ARBA00023163"/>
    </source>
</evidence>
<sequence>MILMMFLNKVDKRKIALFQLLENAPMLTESKETVMQELELSEFIVNKTVAELNADFIEFGLSEDFQIVSDGIFLTLNESGTETSATLIDCYIKESLRFAMFQDFFFQRFDSVNEFALEHFVSHTLAYKEFKELKKILENYQITINKEFHLVGNETNLREVTTLVFLQLYQRDFSLYGKKVLEQIRNFELFFSEKVHLNQRAGYAQAKCFHFLAVSLVRTQQQFYVEKKVDSQVLKQLAGDNQQNVFNWLESLQVPEPQRTNEGNYLLLFLIAEEWLQVASAALCQRFAEIQQLNRDLLSYLKIQFQLSEEVLRGFEQKVTIVHFKLFHFPIEANYSYRKMDITYFAETYTEYFSASRQFIQEQKTNPAVWDARQFLFYRYLLLMVDALPLKKVLAPITLCVDFSFGEAYNRMIQKNIEKITEWNIIFKAHVDESVQLILSDIHFVDWPEITQIIWLAPPRPVDWSHFIKTLSALRPHSGEENKVGTAPLSSEK</sequence>
<proteinExistence type="predicted"/>
<dbReference type="PANTHER" id="PTHR30185">
    <property type="entry name" value="CRYPTIC BETA-GLUCOSIDE BGL OPERON ANTITERMINATOR"/>
    <property type="match status" value="1"/>
</dbReference>
<reference evidence="4 5" key="1">
    <citation type="submission" date="2010-07" db="EMBL/GenBank/DDBJ databases">
        <authorList>
            <person name="Sid Ahmed O."/>
        </authorList>
    </citation>
    <scope>NUCLEOTIDE SEQUENCE [LARGE SCALE GENOMIC DNA]</scope>
    <source>
        <strain evidence="4 5">TX4248</strain>
    </source>
</reference>
<evidence type="ECO:0000313" key="4">
    <source>
        <dbReference type="EMBL" id="EFM81717.1"/>
    </source>
</evidence>
<dbReference type="PANTHER" id="PTHR30185:SF13">
    <property type="entry name" value="LICABCH OPERON REGULATOR-RELATED"/>
    <property type="match status" value="1"/>
</dbReference>
<dbReference type="HOGENOM" id="CLU_044967_1_0_9"/>
<dbReference type="Proteomes" id="UP000004846">
    <property type="component" value="Unassembled WGS sequence"/>
</dbReference>
<accession>A0A125W349</accession>
<dbReference type="InterPro" id="IPR007737">
    <property type="entry name" value="Mga_HTH"/>
</dbReference>
<dbReference type="InterPro" id="IPR050661">
    <property type="entry name" value="BglG_antiterminators"/>
</dbReference>
<feature type="domain" description="Mga helix-turn-helix" evidence="3">
    <location>
        <begin position="86"/>
        <end position="159"/>
    </location>
</feature>
<dbReference type="Pfam" id="PF05043">
    <property type="entry name" value="Mga"/>
    <property type="match status" value="1"/>
</dbReference>
<keyword evidence="2" id="KW-0804">Transcription</keyword>
<protein>
    <submittedName>
        <fullName evidence="4">M protein trans-acting positive regulator (MGA)</fullName>
    </submittedName>
</protein>
<evidence type="ECO:0000259" key="3">
    <source>
        <dbReference type="Pfam" id="PF05043"/>
    </source>
</evidence>
<evidence type="ECO:0000313" key="5">
    <source>
        <dbReference type="Proteomes" id="UP000004846"/>
    </source>
</evidence>
<keyword evidence="1" id="KW-0805">Transcription regulation</keyword>
<organism evidence="4 5">
    <name type="scientific">Enterococcus faecalis TX4248</name>
    <dbReference type="NCBI Taxonomy" id="749495"/>
    <lineage>
        <taxon>Bacteria</taxon>
        <taxon>Bacillati</taxon>
        <taxon>Bacillota</taxon>
        <taxon>Bacilli</taxon>
        <taxon>Lactobacillales</taxon>
        <taxon>Enterococcaceae</taxon>
        <taxon>Enterococcus</taxon>
    </lineage>
</organism>
<dbReference type="AlphaFoldDB" id="A0A125W349"/>
<dbReference type="EMBL" id="AEBR01000095">
    <property type="protein sequence ID" value="EFM81717.1"/>
    <property type="molecule type" value="Genomic_DNA"/>
</dbReference>
<comment type="caution">
    <text evidence="4">The sequence shown here is derived from an EMBL/GenBank/DDBJ whole genome shotgun (WGS) entry which is preliminary data.</text>
</comment>
<name>A0A125W349_ENTFL</name>
<evidence type="ECO:0000256" key="1">
    <source>
        <dbReference type="ARBA" id="ARBA00023015"/>
    </source>
</evidence>
<dbReference type="RefSeq" id="WP_002365403.1">
    <property type="nucleotide sequence ID" value="NZ_GL454482.1"/>
</dbReference>